<keyword evidence="8" id="KW-0808">Transferase</keyword>
<evidence type="ECO:0000256" key="5">
    <source>
        <dbReference type="ARBA" id="ARBA00022842"/>
    </source>
</evidence>
<evidence type="ECO:0000256" key="7">
    <source>
        <dbReference type="ARBA" id="ARBA00022918"/>
    </source>
</evidence>
<dbReference type="SUPFAM" id="SSF53098">
    <property type="entry name" value="Ribonuclease H-like"/>
    <property type="match status" value="1"/>
</dbReference>
<dbReference type="GO" id="GO:0006310">
    <property type="term" value="P:DNA recombination"/>
    <property type="evidence" value="ECO:0007669"/>
    <property type="project" value="UniProtKB-KW"/>
</dbReference>
<evidence type="ECO:0000313" key="11">
    <source>
        <dbReference type="EMBL" id="KAF2881846.1"/>
    </source>
</evidence>
<evidence type="ECO:0000256" key="4">
    <source>
        <dbReference type="ARBA" id="ARBA00022801"/>
    </source>
</evidence>
<evidence type="ECO:0000256" key="2">
    <source>
        <dbReference type="ARBA" id="ARBA00022723"/>
    </source>
</evidence>
<evidence type="ECO:0000256" key="1">
    <source>
        <dbReference type="ARBA" id="ARBA00022722"/>
    </source>
</evidence>
<dbReference type="Gene3D" id="3.30.420.10">
    <property type="entry name" value="Ribonuclease H-like superfamily/Ribonuclease H"/>
    <property type="match status" value="1"/>
</dbReference>
<dbReference type="GO" id="GO:0003964">
    <property type="term" value="F:RNA-directed DNA polymerase activity"/>
    <property type="evidence" value="ECO:0007669"/>
    <property type="project" value="UniProtKB-KW"/>
</dbReference>
<dbReference type="OrthoDB" id="7696201at2759"/>
<keyword evidence="8" id="KW-0548">Nucleotidyltransferase</keyword>
<keyword evidence="12" id="KW-1185">Reference proteome</keyword>
<keyword evidence="5" id="KW-0460">Magnesium</keyword>
<evidence type="ECO:0000313" key="12">
    <source>
        <dbReference type="Proteomes" id="UP000801492"/>
    </source>
</evidence>
<dbReference type="Proteomes" id="UP000801492">
    <property type="component" value="Unassembled WGS sequence"/>
</dbReference>
<dbReference type="GO" id="GO:0003887">
    <property type="term" value="F:DNA-directed DNA polymerase activity"/>
    <property type="evidence" value="ECO:0007669"/>
    <property type="project" value="UniProtKB-KW"/>
</dbReference>
<evidence type="ECO:0000256" key="6">
    <source>
        <dbReference type="ARBA" id="ARBA00022908"/>
    </source>
</evidence>
<dbReference type="GO" id="GO:0016787">
    <property type="term" value="F:hydrolase activity"/>
    <property type="evidence" value="ECO:0007669"/>
    <property type="project" value="UniProtKB-KW"/>
</dbReference>
<protein>
    <recommendedName>
        <fullName evidence="10">Integrase catalytic domain-containing protein</fullName>
    </recommendedName>
</protein>
<reference evidence="11" key="1">
    <citation type="submission" date="2019-08" db="EMBL/GenBank/DDBJ databases">
        <title>The genome of the North American firefly Photinus pyralis.</title>
        <authorList>
            <consortium name="Photinus pyralis genome working group"/>
            <person name="Fallon T.R."/>
            <person name="Sander Lower S.E."/>
            <person name="Weng J.-K."/>
        </authorList>
    </citation>
    <scope>NUCLEOTIDE SEQUENCE</scope>
    <source>
        <strain evidence="11">TRF0915ILg1</strain>
        <tissue evidence="11">Whole body</tissue>
    </source>
</reference>
<feature type="domain" description="Integrase catalytic" evidence="10">
    <location>
        <begin position="247"/>
        <end position="344"/>
    </location>
</feature>
<dbReference type="GO" id="GO:0015074">
    <property type="term" value="P:DNA integration"/>
    <property type="evidence" value="ECO:0007669"/>
    <property type="project" value="UniProtKB-KW"/>
</dbReference>
<accession>A0A8K0CAP9</accession>
<keyword evidence="9" id="KW-0233">DNA recombination</keyword>
<comment type="caution">
    <text evidence="11">The sequence shown here is derived from an EMBL/GenBank/DDBJ whole genome shotgun (WGS) entry which is preliminary data.</text>
</comment>
<keyword evidence="2" id="KW-0479">Metal-binding</keyword>
<dbReference type="EMBL" id="VTPC01090693">
    <property type="protein sequence ID" value="KAF2881846.1"/>
    <property type="molecule type" value="Genomic_DNA"/>
</dbReference>
<proteinExistence type="predicted"/>
<gene>
    <name evidence="11" type="ORF">ILUMI_24326</name>
</gene>
<keyword evidence="1" id="KW-0540">Nuclease</keyword>
<dbReference type="InterPro" id="IPR012337">
    <property type="entry name" value="RNaseH-like_sf"/>
</dbReference>
<dbReference type="GO" id="GO:0046872">
    <property type="term" value="F:metal ion binding"/>
    <property type="evidence" value="ECO:0007669"/>
    <property type="project" value="UniProtKB-KW"/>
</dbReference>
<evidence type="ECO:0000256" key="9">
    <source>
        <dbReference type="ARBA" id="ARBA00023172"/>
    </source>
</evidence>
<evidence type="ECO:0000256" key="8">
    <source>
        <dbReference type="ARBA" id="ARBA00022932"/>
    </source>
</evidence>
<dbReference type="AlphaFoldDB" id="A0A8K0CAP9"/>
<dbReference type="PANTHER" id="PTHR42648:SF11">
    <property type="entry name" value="TRANSPOSON TY4-P GAG-POL POLYPROTEIN"/>
    <property type="match status" value="1"/>
</dbReference>
<dbReference type="InterPro" id="IPR036397">
    <property type="entry name" value="RNaseH_sf"/>
</dbReference>
<keyword evidence="4" id="KW-0378">Hydrolase</keyword>
<dbReference type="GO" id="GO:0003676">
    <property type="term" value="F:nucleic acid binding"/>
    <property type="evidence" value="ECO:0007669"/>
    <property type="project" value="InterPro"/>
</dbReference>
<dbReference type="GO" id="GO:0004519">
    <property type="term" value="F:endonuclease activity"/>
    <property type="evidence" value="ECO:0007669"/>
    <property type="project" value="UniProtKB-KW"/>
</dbReference>
<keyword evidence="7" id="KW-0695">RNA-directed DNA polymerase</keyword>
<name>A0A8K0CAP9_IGNLU</name>
<sequence length="408" mass="46710">MKLKDDPSRGCFPELRAREQLLVVKALVPSHYIVLLSVDAVDHFRKLFDKLLKRKKIDMDKIAKSKAKLVLTIDVSLFVHMRQVETAQELREKLKSLYSDSGFTRKIGLLRSLLLAGLPKRFAPMIKAIEHSGIDINTDQLLDIQIDGAVDWVVFLSAKQTGCSSKYEKKNTRCYKSKQYDNSKNKYPTNILGCVCHRARRLEEIDKDIDHVTSFTLNDAKRIWRSLRSADHSTVNKPVKSKNVKFKTLRSDDGGEFCGEKFEKFLKANGIEHQKTNSYTPRQNGMLERMNYTIVEKARCLLLDANLEKKCWAEAVNTAVYLRTRFVVSGLNNKTPFEIWTSRKPDVCNIRIFGSEVLMHIPKEKGSKWDKKAKIDGNAITSRGRVVIEKALKKTNVVITSQCDEQVE</sequence>
<dbReference type="PROSITE" id="PS50994">
    <property type="entry name" value="INTEGRASE"/>
    <property type="match status" value="1"/>
</dbReference>
<evidence type="ECO:0000259" key="10">
    <source>
        <dbReference type="PROSITE" id="PS50994"/>
    </source>
</evidence>
<dbReference type="InterPro" id="IPR001584">
    <property type="entry name" value="Integrase_cat-core"/>
</dbReference>
<keyword evidence="6" id="KW-0229">DNA integration</keyword>
<keyword evidence="8" id="KW-0239">DNA-directed DNA polymerase</keyword>
<keyword evidence="3" id="KW-0255">Endonuclease</keyword>
<dbReference type="InterPro" id="IPR039537">
    <property type="entry name" value="Retrotran_Ty1/copia-like"/>
</dbReference>
<evidence type="ECO:0000256" key="3">
    <source>
        <dbReference type="ARBA" id="ARBA00022759"/>
    </source>
</evidence>
<dbReference type="PANTHER" id="PTHR42648">
    <property type="entry name" value="TRANSPOSASE, PUTATIVE-RELATED"/>
    <property type="match status" value="1"/>
</dbReference>
<organism evidence="11 12">
    <name type="scientific">Ignelater luminosus</name>
    <name type="common">Cucubano</name>
    <name type="synonym">Pyrophorus luminosus</name>
    <dbReference type="NCBI Taxonomy" id="2038154"/>
    <lineage>
        <taxon>Eukaryota</taxon>
        <taxon>Metazoa</taxon>
        <taxon>Ecdysozoa</taxon>
        <taxon>Arthropoda</taxon>
        <taxon>Hexapoda</taxon>
        <taxon>Insecta</taxon>
        <taxon>Pterygota</taxon>
        <taxon>Neoptera</taxon>
        <taxon>Endopterygota</taxon>
        <taxon>Coleoptera</taxon>
        <taxon>Polyphaga</taxon>
        <taxon>Elateriformia</taxon>
        <taxon>Elateroidea</taxon>
        <taxon>Elateridae</taxon>
        <taxon>Agrypninae</taxon>
        <taxon>Pyrophorini</taxon>
        <taxon>Ignelater</taxon>
    </lineage>
</organism>